<dbReference type="PANTHER" id="PTHR10670:SF0">
    <property type="entry name" value="DNA POLYMERASE EPSILON CATALYTIC SUBUNIT A"/>
    <property type="match status" value="1"/>
</dbReference>
<dbReference type="Proteomes" id="UP000536275">
    <property type="component" value="Unassembled WGS sequence"/>
</dbReference>
<keyword evidence="1" id="KW-0539">Nucleus</keyword>
<dbReference type="GO" id="GO:0003887">
    <property type="term" value="F:DNA-directed DNA polymerase activity"/>
    <property type="evidence" value="ECO:0007669"/>
    <property type="project" value="UniProtKB-KW"/>
</dbReference>
<comment type="catalytic activity">
    <reaction evidence="1">
        <text>DNA(n) + a 2'-deoxyribonucleoside 5'-triphosphate = DNA(n+1) + diphosphate</text>
        <dbReference type="Rhea" id="RHEA:22508"/>
        <dbReference type="Rhea" id="RHEA-COMP:17339"/>
        <dbReference type="Rhea" id="RHEA-COMP:17340"/>
        <dbReference type="ChEBI" id="CHEBI:33019"/>
        <dbReference type="ChEBI" id="CHEBI:61560"/>
        <dbReference type="ChEBI" id="CHEBI:173112"/>
        <dbReference type="EC" id="2.7.7.7"/>
    </reaction>
</comment>
<dbReference type="PANTHER" id="PTHR10670">
    <property type="entry name" value="DNA POLYMERASE EPSILON CATALYTIC SUBUNIT A"/>
    <property type="match status" value="1"/>
</dbReference>
<keyword evidence="1" id="KW-0411">Iron-sulfur</keyword>
<name>A0A8H6BYT3_CANAX</name>
<comment type="caution">
    <text evidence="2">The sequence shown here is derived from an EMBL/GenBank/DDBJ whole genome shotgun (WGS) entry which is preliminary data.</text>
</comment>
<keyword evidence="1" id="KW-0863">Zinc-finger</keyword>
<comment type="cofactor">
    <cofactor evidence="1">
        <name>[4Fe-4S] cluster</name>
        <dbReference type="ChEBI" id="CHEBI:49883"/>
    </cofactor>
</comment>
<dbReference type="InterPro" id="IPR029703">
    <property type="entry name" value="POL2"/>
</dbReference>
<comment type="subcellular location">
    <subcellularLocation>
        <location evidence="1">Nucleus</location>
    </subcellularLocation>
</comment>
<keyword evidence="1" id="KW-0004">4Fe-4S</keyword>
<evidence type="ECO:0000313" key="3">
    <source>
        <dbReference type="Proteomes" id="UP000536275"/>
    </source>
</evidence>
<dbReference type="GO" id="GO:0008270">
    <property type="term" value="F:zinc ion binding"/>
    <property type="evidence" value="ECO:0007669"/>
    <property type="project" value="UniProtKB-KW"/>
</dbReference>
<dbReference type="Pfam" id="PF23250">
    <property type="entry name" value="zf_DPOE_2"/>
    <property type="match status" value="1"/>
</dbReference>
<protein>
    <recommendedName>
        <fullName evidence="1">DNA polymerase epsilon catalytic subunit</fullName>
        <ecNumber evidence="1">2.7.7.7</ecNumber>
    </recommendedName>
</protein>
<dbReference type="GO" id="GO:0006287">
    <property type="term" value="P:base-excision repair, gap-filling"/>
    <property type="evidence" value="ECO:0007669"/>
    <property type="project" value="TreeGrafter"/>
</dbReference>
<dbReference type="GO" id="GO:0045004">
    <property type="term" value="P:DNA replication proofreading"/>
    <property type="evidence" value="ECO:0007669"/>
    <property type="project" value="TreeGrafter"/>
</dbReference>
<sequence length="241" mass="28709">MDEFNYGGRSCTEIVNEEMQNLVPENHWHLQKFLPIIFQNEFEDWLVIFLDALTKVTQIVHILKGQKKLQAQEVEEEDDDHGVIETFKKPILRRMEKLYRRQLEAILNPEFKQEYEFPTLAGSYLHMKNPALELVKFLCHVFALSEKRSKEVRILKKELLLIFDVRDFSKDATFRDPCTSLKLPHVICDYCNHIRDIDLCREEEINIWNCLNCHKAIIRLLLKRRLLISLTNYLSSFMVKI</sequence>
<dbReference type="EC" id="2.7.7.7" evidence="1"/>
<keyword evidence="1" id="KW-0808">Transferase</keyword>
<keyword evidence="1" id="KW-0238">DNA-binding</keyword>
<proteinExistence type="inferred from homology"/>
<dbReference type="GO" id="GO:0000278">
    <property type="term" value="P:mitotic cell cycle"/>
    <property type="evidence" value="ECO:0007669"/>
    <property type="project" value="TreeGrafter"/>
</dbReference>
<dbReference type="GO" id="GO:0006297">
    <property type="term" value="P:nucleotide-excision repair, DNA gap filling"/>
    <property type="evidence" value="ECO:0007669"/>
    <property type="project" value="TreeGrafter"/>
</dbReference>
<accession>A0A8H6BYT3</accession>
<keyword evidence="1" id="KW-0548">Nucleotidyltransferase</keyword>
<keyword evidence="1" id="KW-0408">Iron</keyword>
<keyword evidence="1" id="KW-0479">Metal-binding</keyword>
<dbReference type="GO" id="GO:0008310">
    <property type="term" value="F:single-stranded DNA 3'-5' DNA exonuclease activity"/>
    <property type="evidence" value="ECO:0007669"/>
    <property type="project" value="TreeGrafter"/>
</dbReference>
<evidence type="ECO:0000256" key="1">
    <source>
        <dbReference type="RuleBase" id="RU365029"/>
    </source>
</evidence>
<keyword evidence="1" id="KW-0235">DNA replication</keyword>
<comment type="function">
    <text evidence="1">DNA polymerase II participates in chromosomal DNA replication.</text>
</comment>
<gene>
    <name evidence="2" type="ORF">FOB64_004152</name>
</gene>
<keyword evidence="1" id="KW-0862">Zinc</keyword>
<dbReference type="GO" id="GO:0006272">
    <property type="term" value="P:leading strand elongation"/>
    <property type="evidence" value="ECO:0007669"/>
    <property type="project" value="TreeGrafter"/>
</dbReference>
<dbReference type="GO" id="GO:0008622">
    <property type="term" value="C:epsilon DNA polymerase complex"/>
    <property type="evidence" value="ECO:0007669"/>
    <property type="project" value="InterPro"/>
</dbReference>
<keyword evidence="1" id="KW-0239">DNA-directed DNA polymerase</keyword>
<evidence type="ECO:0000313" key="2">
    <source>
        <dbReference type="EMBL" id="KAF6066679.1"/>
    </source>
</evidence>
<dbReference type="EMBL" id="JABWAD010000055">
    <property type="protein sequence ID" value="KAF6066679.1"/>
    <property type="molecule type" value="Genomic_DNA"/>
</dbReference>
<dbReference type="GO" id="GO:0003677">
    <property type="term" value="F:DNA binding"/>
    <property type="evidence" value="ECO:0007669"/>
    <property type="project" value="UniProtKB-KW"/>
</dbReference>
<organism evidence="2 3">
    <name type="scientific">Candida albicans</name>
    <name type="common">Yeast</name>
    <dbReference type="NCBI Taxonomy" id="5476"/>
    <lineage>
        <taxon>Eukaryota</taxon>
        <taxon>Fungi</taxon>
        <taxon>Dikarya</taxon>
        <taxon>Ascomycota</taxon>
        <taxon>Saccharomycotina</taxon>
        <taxon>Pichiomycetes</taxon>
        <taxon>Debaryomycetaceae</taxon>
        <taxon>Candida/Lodderomyces clade</taxon>
        <taxon>Candida</taxon>
    </lineage>
</organism>
<reference evidence="2 3" key="1">
    <citation type="submission" date="2020-03" db="EMBL/GenBank/DDBJ databases">
        <title>FDA dAtabase for Regulatory Grade micrObial Sequences (FDA-ARGOS): Supporting development and validation of Infectious Disease Dx tests.</title>
        <authorList>
            <person name="Campos J."/>
            <person name="Goldberg B."/>
            <person name="Tallon L."/>
            <person name="Sadzewicz L."/>
            <person name="Vavikolanu K."/>
            <person name="Mehta A."/>
            <person name="Aluvathingal J."/>
            <person name="Nadendla S."/>
            <person name="Nandy P."/>
            <person name="Geyer C."/>
            <person name="Yan Y."/>
            <person name="Sichtig H."/>
        </authorList>
    </citation>
    <scope>NUCLEOTIDE SEQUENCE [LARGE SCALE GENOMIC DNA]</scope>
    <source>
        <strain evidence="2 3">FDAARGOS_656</strain>
    </source>
</reference>
<dbReference type="GO" id="GO:0051539">
    <property type="term" value="F:4 iron, 4 sulfur cluster binding"/>
    <property type="evidence" value="ECO:0007669"/>
    <property type="project" value="UniProtKB-KW"/>
</dbReference>
<dbReference type="AlphaFoldDB" id="A0A8H6BYT3"/>
<comment type="similarity">
    <text evidence="1">Belongs to the DNA polymerase type-B family.</text>
</comment>